<reference evidence="7" key="1">
    <citation type="journal article" date="2019" name="Int. J. Syst. Evol. Microbiol.">
        <title>The Global Catalogue of Microorganisms (GCM) 10K type strain sequencing project: providing services to taxonomists for standard genome sequencing and annotation.</title>
        <authorList>
            <consortium name="The Broad Institute Genomics Platform"/>
            <consortium name="The Broad Institute Genome Sequencing Center for Infectious Disease"/>
            <person name="Wu L."/>
            <person name="Ma J."/>
        </authorList>
    </citation>
    <scope>NUCLEOTIDE SEQUENCE [LARGE SCALE GENOMIC DNA]</scope>
    <source>
        <strain evidence="7">CECT 7806</strain>
    </source>
</reference>
<keyword evidence="4" id="KW-0804">Transcription</keyword>
<dbReference type="PANTHER" id="PTHR30579">
    <property type="entry name" value="TRANSCRIPTIONAL REGULATOR"/>
    <property type="match status" value="1"/>
</dbReference>
<dbReference type="SUPFAM" id="SSF53850">
    <property type="entry name" value="Periplasmic binding protein-like II"/>
    <property type="match status" value="1"/>
</dbReference>
<dbReference type="PANTHER" id="PTHR30579:SF7">
    <property type="entry name" value="HTH-TYPE TRANSCRIPTIONAL REGULATOR LRHA-RELATED"/>
    <property type="match status" value="1"/>
</dbReference>
<comment type="similarity">
    <text evidence="1">Belongs to the LysR transcriptional regulatory family.</text>
</comment>
<comment type="caution">
    <text evidence="6">The sequence shown here is derived from an EMBL/GenBank/DDBJ whole genome shotgun (WGS) entry which is preliminary data.</text>
</comment>
<keyword evidence="2" id="KW-0805">Transcription regulation</keyword>
<dbReference type="PRINTS" id="PR00039">
    <property type="entry name" value="HTHLYSR"/>
</dbReference>
<feature type="domain" description="HTH lysR-type" evidence="5">
    <location>
        <begin position="7"/>
        <end position="64"/>
    </location>
</feature>
<dbReference type="EMBL" id="JAUFPT010000006">
    <property type="protein sequence ID" value="MDN3569622.1"/>
    <property type="molecule type" value="Genomic_DNA"/>
</dbReference>
<dbReference type="PROSITE" id="PS50931">
    <property type="entry name" value="HTH_LYSR"/>
    <property type="match status" value="1"/>
</dbReference>
<sequence>MVHARPLDLEGVLAFVRVVDLGSFTRAAAALDTSQAAISLRLKRLEDRIGTRLLDRTPRHVAVTREGELFLLAARRLLEAHDSALADVAGAAPARLSLGISDHVAGPDLPDLLRRLGLAQAGLVAEVRIRPSRDLATAFDSPGEGGFDAVILRTEEPAERGGTVLAEERLGWFAAPDFPAPRAGEPLRLAGLAGPCNVRGVATRALDAAGLPWTEIFVGGGVMAVGAAVMAGLAVAALAPSTAPPGALEIGGAFGLPELPRTWIVLRARRLDGRAAEALRTLTAAYRSPGGR</sequence>
<evidence type="ECO:0000256" key="2">
    <source>
        <dbReference type="ARBA" id="ARBA00023015"/>
    </source>
</evidence>
<dbReference type="InterPro" id="IPR000847">
    <property type="entry name" value="LysR_HTH_N"/>
</dbReference>
<dbReference type="Gene3D" id="1.10.10.10">
    <property type="entry name" value="Winged helix-like DNA-binding domain superfamily/Winged helix DNA-binding domain"/>
    <property type="match status" value="1"/>
</dbReference>
<dbReference type="Pfam" id="PF03466">
    <property type="entry name" value="LysR_substrate"/>
    <property type="match status" value="1"/>
</dbReference>
<evidence type="ECO:0000256" key="4">
    <source>
        <dbReference type="ARBA" id="ARBA00023163"/>
    </source>
</evidence>
<gene>
    <name evidence="6" type="ORF">QWZ18_03145</name>
</gene>
<dbReference type="InterPro" id="IPR036388">
    <property type="entry name" value="WH-like_DNA-bd_sf"/>
</dbReference>
<dbReference type="Proteomes" id="UP001244297">
    <property type="component" value="Unassembled WGS sequence"/>
</dbReference>
<keyword evidence="7" id="KW-1185">Reference proteome</keyword>
<evidence type="ECO:0000259" key="5">
    <source>
        <dbReference type="PROSITE" id="PS50931"/>
    </source>
</evidence>
<dbReference type="InterPro" id="IPR005119">
    <property type="entry name" value="LysR_subst-bd"/>
</dbReference>
<keyword evidence="3" id="KW-0238">DNA-binding</keyword>
<protein>
    <submittedName>
        <fullName evidence="6">LysR family transcriptional regulator</fullName>
    </submittedName>
</protein>
<evidence type="ECO:0000256" key="3">
    <source>
        <dbReference type="ARBA" id="ARBA00023125"/>
    </source>
</evidence>
<name>A0ABT8AIU2_9HYPH</name>
<evidence type="ECO:0000256" key="1">
    <source>
        <dbReference type="ARBA" id="ARBA00009437"/>
    </source>
</evidence>
<dbReference type="SUPFAM" id="SSF46785">
    <property type="entry name" value="Winged helix' DNA-binding domain"/>
    <property type="match status" value="1"/>
</dbReference>
<dbReference type="InterPro" id="IPR050176">
    <property type="entry name" value="LTTR"/>
</dbReference>
<evidence type="ECO:0000313" key="6">
    <source>
        <dbReference type="EMBL" id="MDN3569622.1"/>
    </source>
</evidence>
<dbReference type="Gene3D" id="3.40.190.10">
    <property type="entry name" value="Periplasmic binding protein-like II"/>
    <property type="match status" value="2"/>
</dbReference>
<accession>A0ABT8AIU2</accession>
<dbReference type="Pfam" id="PF00126">
    <property type="entry name" value="HTH_1"/>
    <property type="match status" value="1"/>
</dbReference>
<dbReference type="InterPro" id="IPR036390">
    <property type="entry name" value="WH_DNA-bd_sf"/>
</dbReference>
<evidence type="ECO:0000313" key="7">
    <source>
        <dbReference type="Proteomes" id="UP001244297"/>
    </source>
</evidence>
<dbReference type="RefSeq" id="WP_238286827.1">
    <property type="nucleotide sequence ID" value="NZ_BPQS01000007.1"/>
</dbReference>
<proteinExistence type="inferred from homology"/>
<organism evidence="6 7">
    <name type="scientific">Methylobacterium longum</name>
    <dbReference type="NCBI Taxonomy" id="767694"/>
    <lineage>
        <taxon>Bacteria</taxon>
        <taxon>Pseudomonadati</taxon>
        <taxon>Pseudomonadota</taxon>
        <taxon>Alphaproteobacteria</taxon>
        <taxon>Hyphomicrobiales</taxon>
        <taxon>Methylobacteriaceae</taxon>
        <taxon>Methylobacterium</taxon>
    </lineage>
</organism>